<dbReference type="PANTHER" id="PTHR33359:SF1">
    <property type="entry name" value="MOLYBDOPTERIN SYNTHASE SULFUR CARRIER SUBUNIT"/>
    <property type="match status" value="1"/>
</dbReference>
<name>A0A4U5N6N5_STECR</name>
<dbReference type="STRING" id="34508.A0A4U5N6N5"/>
<dbReference type="Proteomes" id="UP000298663">
    <property type="component" value="Unassembled WGS sequence"/>
</dbReference>
<dbReference type="Pfam" id="PF02597">
    <property type="entry name" value="ThiS"/>
    <property type="match status" value="1"/>
</dbReference>
<dbReference type="PANTHER" id="PTHR33359">
    <property type="entry name" value="MOLYBDOPTERIN SYNTHASE SULFUR CARRIER SUBUNIT"/>
    <property type="match status" value="1"/>
</dbReference>
<evidence type="ECO:0000256" key="1">
    <source>
        <dbReference type="ARBA" id="ARBA00022741"/>
    </source>
</evidence>
<dbReference type="GO" id="GO:1990133">
    <property type="term" value="C:molybdopterin adenylyltransferase complex"/>
    <property type="evidence" value="ECO:0007669"/>
    <property type="project" value="TreeGrafter"/>
</dbReference>
<reference evidence="2 3" key="2">
    <citation type="journal article" date="2019" name="G3 (Bethesda)">
        <title>Hybrid Assembly of the Genome of the Entomopathogenic Nematode Steinernema carpocapsae Identifies the X-Chromosome.</title>
        <authorList>
            <person name="Serra L."/>
            <person name="Macchietto M."/>
            <person name="Macias-Munoz A."/>
            <person name="McGill C.J."/>
            <person name="Rodriguez I.M."/>
            <person name="Rodriguez B."/>
            <person name="Murad R."/>
            <person name="Mortazavi A."/>
        </authorList>
    </citation>
    <scope>NUCLEOTIDE SEQUENCE [LARGE SCALE GENOMIC DNA]</scope>
    <source>
        <strain evidence="2 3">ALL</strain>
    </source>
</reference>
<dbReference type="InterPro" id="IPR003749">
    <property type="entry name" value="ThiS/MoaD-like"/>
</dbReference>
<evidence type="ECO:0000313" key="3">
    <source>
        <dbReference type="Proteomes" id="UP000298663"/>
    </source>
</evidence>
<dbReference type="GO" id="GO:0000166">
    <property type="term" value="F:nucleotide binding"/>
    <property type="evidence" value="ECO:0007669"/>
    <property type="project" value="UniProtKB-KW"/>
</dbReference>
<keyword evidence="1" id="KW-0547">Nucleotide-binding</keyword>
<dbReference type="InterPro" id="IPR044672">
    <property type="entry name" value="MOCS2A"/>
</dbReference>
<dbReference type="SUPFAM" id="SSF54285">
    <property type="entry name" value="MoaD/ThiS"/>
    <property type="match status" value="1"/>
</dbReference>
<dbReference type="CDD" id="cd00754">
    <property type="entry name" value="Ubl_MoaD"/>
    <property type="match status" value="1"/>
</dbReference>
<dbReference type="GO" id="GO:0006777">
    <property type="term" value="P:Mo-molybdopterin cofactor biosynthetic process"/>
    <property type="evidence" value="ECO:0007669"/>
    <property type="project" value="InterPro"/>
</dbReference>
<dbReference type="OrthoDB" id="5531344at2759"/>
<accession>A0A4U5N6N5</accession>
<evidence type="ECO:0008006" key="4">
    <source>
        <dbReference type="Google" id="ProtNLM"/>
    </source>
</evidence>
<reference evidence="2 3" key="1">
    <citation type="journal article" date="2015" name="Genome Biol.">
        <title>Comparative genomics of Steinernema reveals deeply conserved gene regulatory networks.</title>
        <authorList>
            <person name="Dillman A.R."/>
            <person name="Macchietto M."/>
            <person name="Porter C.F."/>
            <person name="Rogers A."/>
            <person name="Williams B."/>
            <person name="Antoshechkin I."/>
            <person name="Lee M.M."/>
            <person name="Goodwin Z."/>
            <person name="Lu X."/>
            <person name="Lewis E.E."/>
            <person name="Goodrich-Blair H."/>
            <person name="Stock S.P."/>
            <person name="Adams B.J."/>
            <person name="Sternberg P.W."/>
            <person name="Mortazavi A."/>
        </authorList>
    </citation>
    <scope>NUCLEOTIDE SEQUENCE [LARGE SCALE GENOMIC DNA]</scope>
    <source>
        <strain evidence="2 3">ALL</strain>
    </source>
</reference>
<dbReference type="Gene3D" id="3.10.20.30">
    <property type="match status" value="1"/>
</dbReference>
<comment type="caution">
    <text evidence="2">The sequence shown here is derived from an EMBL/GenBank/DDBJ whole genome shotgun (WGS) entry which is preliminary data.</text>
</comment>
<dbReference type="InterPro" id="IPR012675">
    <property type="entry name" value="Beta-grasp_dom_sf"/>
</dbReference>
<dbReference type="AlphaFoldDB" id="A0A4U5N6N5"/>
<protein>
    <recommendedName>
        <fullName evidence="4">Molybdopterin synthase sulfur carrier subunit</fullName>
    </recommendedName>
</protein>
<proteinExistence type="predicted"/>
<keyword evidence="3" id="KW-1185">Reference proteome</keyword>
<organism evidence="2 3">
    <name type="scientific">Steinernema carpocapsae</name>
    <name type="common">Entomopathogenic nematode</name>
    <dbReference type="NCBI Taxonomy" id="34508"/>
    <lineage>
        <taxon>Eukaryota</taxon>
        <taxon>Metazoa</taxon>
        <taxon>Ecdysozoa</taxon>
        <taxon>Nematoda</taxon>
        <taxon>Chromadorea</taxon>
        <taxon>Rhabditida</taxon>
        <taxon>Tylenchina</taxon>
        <taxon>Panagrolaimomorpha</taxon>
        <taxon>Strongyloidoidea</taxon>
        <taxon>Steinernematidae</taxon>
        <taxon>Steinernema</taxon>
    </lineage>
</organism>
<dbReference type="EMBL" id="AZBU02000005">
    <property type="protein sequence ID" value="TKR78257.1"/>
    <property type="molecule type" value="Genomic_DNA"/>
</dbReference>
<evidence type="ECO:0000313" key="2">
    <source>
        <dbReference type="EMBL" id="TKR78257.1"/>
    </source>
</evidence>
<dbReference type="InterPro" id="IPR016155">
    <property type="entry name" value="Mopterin_synth/thiamin_S_b"/>
</dbReference>
<gene>
    <name evidence="2" type="ORF">L596_019094</name>
</gene>
<dbReference type="UniPathway" id="UPA00344"/>
<sequence length="89" mass="9588">MAAERIEVTVLLFGKAKELAGSDQATVTLDSVISYSDLKKTIFESIEGLAPIKSSCMLAVEQNYLTHDDLEIHLRPTSELAVIPPLSGG</sequence>